<sequence length="160" mass="17854">MLTVSCELSVSTEEAMELLYVVPMLENASVIFLTGEESSWHGQLLSCLNNGQGECSRLYVVANIKPREHGIRLIKELNHPTVMTFDMALYQKAMPLVAAKIDLNVEFVLRRGSCLHAVMVFIRACYNKTDPQVQSLQESTRLTSSTAGFSHVIVVFDTQT</sequence>
<organism evidence="1">
    <name type="scientific">Timema poppense</name>
    <name type="common">Walking stick</name>
    <dbReference type="NCBI Taxonomy" id="170557"/>
    <lineage>
        <taxon>Eukaryota</taxon>
        <taxon>Metazoa</taxon>
        <taxon>Ecdysozoa</taxon>
        <taxon>Arthropoda</taxon>
        <taxon>Hexapoda</taxon>
        <taxon>Insecta</taxon>
        <taxon>Pterygota</taxon>
        <taxon>Neoptera</taxon>
        <taxon>Polyneoptera</taxon>
        <taxon>Phasmatodea</taxon>
        <taxon>Timematodea</taxon>
        <taxon>Timematoidea</taxon>
        <taxon>Timematidae</taxon>
        <taxon>Timema</taxon>
    </lineage>
</organism>
<evidence type="ECO:0000313" key="1">
    <source>
        <dbReference type="EMBL" id="CAD7414426.1"/>
    </source>
</evidence>
<gene>
    <name evidence="1" type="ORF">TPSB3V08_LOCUS9659</name>
</gene>
<reference evidence="1" key="1">
    <citation type="submission" date="2020-11" db="EMBL/GenBank/DDBJ databases">
        <authorList>
            <person name="Tran Van P."/>
        </authorList>
    </citation>
    <scope>NUCLEOTIDE SEQUENCE</scope>
</reference>
<protein>
    <submittedName>
        <fullName evidence="1">Uncharacterized protein</fullName>
    </submittedName>
</protein>
<dbReference type="AlphaFoldDB" id="A0A7R9HB27"/>
<accession>A0A7R9HB27</accession>
<dbReference type="EMBL" id="OD007894">
    <property type="protein sequence ID" value="CAD7414426.1"/>
    <property type="molecule type" value="Genomic_DNA"/>
</dbReference>
<proteinExistence type="predicted"/>
<name>A0A7R9HB27_TIMPO</name>